<feature type="compositionally biased region" description="Pro residues" evidence="1">
    <location>
        <begin position="75"/>
        <end position="86"/>
    </location>
</feature>
<dbReference type="RefSeq" id="WP_258823308.1">
    <property type="nucleotide sequence ID" value="NZ_JANUHB010000003.1"/>
</dbReference>
<dbReference type="EMBL" id="JANUHB010000003">
    <property type="protein sequence ID" value="MCS0809510.1"/>
    <property type="molecule type" value="Genomic_DNA"/>
</dbReference>
<dbReference type="Pfam" id="PF11306">
    <property type="entry name" value="DUF3108"/>
    <property type="match status" value="1"/>
</dbReference>
<sequence length="372" mass="39184">MSSAFFQARRRRALLLGSVTFLLHWTVLGWLNGQLGRQSLPRAADEVTAVARLLPDDAPHPVVPPPALLPLRSEPLPPPPPPPPPAQLADAVPAGLPVAAGASSADTAATDGTAAGQVGAPLAGPGVESVAQAVPAPAPAAAPPAPPVRSYRVDLPPSADMTLDVDRVDADGTHWSGEATLGWRLQSGGYRAKVEVGIRLLFARVNLLELTSEGATGENGFAPAVMTEKRRGRALTATHFNRQDGTITFSASQNKYPLAAGAQDKASVPLQLAAIARADPGQLNDSIDMQVGEDRDATVFHFVLVGQEDIDTRLGKLRAWHLSRPPKPGSYNSRLDIWLAPERGWYPVKIRNTEASGAVTTQTANNIVMTGS</sequence>
<evidence type="ECO:0000313" key="2">
    <source>
        <dbReference type="EMBL" id="MCS0809510.1"/>
    </source>
</evidence>
<evidence type="ECO:0000256" key="1">
    <source>
        <dbReference type="SAM" id="MobiDB-lite"/>
    </source>
</evidence>
<evidence type="ECO:0000313" key="3">
    <source>
        <dbReference type="Proteomes" id="UP001206126"/>
    </source>
</evidence>
<comment type="caution">
    <text evidence="2">The sequence shown here is derived from an EMBL/GenBank/DDBJ whole genome shotgun (WGS) entry which is preliminary data.</text>
</comment>
<proteinExistence type="predicted"/>
<accession>A0ABT2DDW0</accession>
<name>A0ABT2DDW0_9BURK</name>
<reference evidence="2 3" key="1">
    <citation type="submission" date="2022-08" db="EMBL/GenBank/DDBJ databases">
        <title>Reclassification of Massilia species as members of the genera Telluria, Duganella, Pseudoduganella, Mokoshia gen. nov. and Zemynaea gen. nov. using orthogonal and non-orthogonal genome-based approaches.</title>
        <authorList>
            <person name="Bowman J.P."/>
        </authorList>
    </citation>
    <scope>NUCLEOTIDE SEQUENCE [LARGE SCALE GENOMIC DNA]</scope>
    <source>
        <strain evidence="2 3">JCM 31605</strain>
    </source>
</reference>
<protein>
    <submittedName>
        <fullName evidence="2">DUF3108 domain-containing protein</fullName>
    </submittedName>
</protein>
<feature type="region of interest" description="Disordered" evidence="1">
    <location>
        <begin position="56"/>
        <end position="91"/>
    </location>
</feature>
<organism evidence="2 3">
    <name type="scientific">Massilia agilis</name>
    <dbReference type="NCBI Taxonomy" id="1811226"/>
    <lineage>
        <taxon>Bacteria</taxon>
        <taxon>Pseudomonadati</taxon>
        <taxon>Pseudomonadota</taxon>
        <taxon>Betaproteobacteria</taxon>
        <taxon>Burkholderiales</taxon>
        <taxon>Oxalobacteraceae</taxon>
        <taxon>Telluria group</taxon>
        <taxon>Massilia</taxon>
    </lineage>
</organism>
<dbReference type="InterPro" id="IPR021457">
    <property type="entry name" value="DUF3108"/>
</dbReference>
<gene>
    <name evidence="2" type="ORF">NX774_16420</name>
</gene>
<keyword evidence="3" id="KW-1185">Reference proteome</keyword>
<dbReference type="Proteomes" id="UP001206126">
    <property type="component" value="Unassembled WGS sequence"/>
</dbReference>